<dbReference type="Pfam" id="PF00400">
    <property type="entry name" value="WD40"/>
    <property type="match status" value="7"/>
</dbReference>
<dbReference type="InterPro" id="IPR000719">
    <property type="entry name" value="Prot_kinase_dom"/>
</dbReference>
<keyword evidence="2" id="KW-0677">Repeat</keyword>
<dbReference type="CDD" id="cd14014">
    <property type="entry name" value="STKc_PknB_like"/>
    <property type="match status" value="1"/>
</dbReference>
<dbReference type="PROSITE" id="PS50294">
    <property type="entry name" value="WD_REPEATS_REGION"/>
    <property type="match status" value="7"/>
</dbReference>
<keyword evidence="1 3" id="KW-0853">WD repeat</keyword>
<evidence type="ECO:0000256" key="4">
    <source>
        <dbReference type="PROSITE-ProRule" id="PRU10141"/>
    </source>
</evidence>
<dbReference type="Gene3D" id="1.10.510.10">
    <property type="entry name" value="Transferase(Phosphotransferase) domain 1"/>
    <property type="match status" value="1"/>
</dbReference>
<proteinExistence type="predicted"/>
<protein>
    <submittedName>
        <fullName evidence="6">Serine/threonine protein kinase with WD40 repeats</fullName>
    </submittedName>
</protein>
<dbReference type="InterPro" id="IPR017441">
    <property type="entry name" value="Protein_kinase_ATP_BS"/>
</dbReference>
<organism evidence="6">
    <name type="scientific">Trichodesmium erythraeum (strain IMS101)</name>
    <dbReference type="NCBI Taxonomy" id="203124"/>
    <lineage>
        <taxon>Bacteria</taxon>
        <taxon>Bacillati</taxon>
        <taxon>Cyanobacteriota</taxon>
        <taxon>Cyanophyceae</taxon>
        <taxon>Oscillatoriophycideae</taxon>
        <taxon>Oscillatoriales</taxon>
        <taxon>Microcoleaceae</taxon>
        <taxon>Trichodesmium</taxon>
    </lineage>
</organism>
<feature type="repeat" description="WD" evidence="3">
    <location>
        <begin position="573"/>
        <end position="608"/>
    </location>
</feature>
<reference evidence="6" key="1">
    <citation type="submission" date="2006-06" db="EMBL/GenBank/DDBJ databases">
        <title>Complete sequence of Trichodesmium erythraeum IMS101.</title>
        <authorList>
            <consortium name="US DOE Joint Genome Institute"/>
            <person name="Copeland A."/>
            <person name="Lucas S."/>
            <person name="Lapidus A."/>
            <person name="Barry K."/>
            <person name="Detter J.C."/>
            <person name="Glavina del Rio T."/>
            <person name="Hammon N."/>
            <person name="Israni S."/>
            <person name="Dalin E."/>
            <person name="Tice H."/>
            <person name="Pitluck S."/>
            <person name="Kiss H."/>
            <person name="Munk A.C."/>
            <person name="Brettin T."/>
            <person name="Bruce D."/>
            <person name="Han C."/>
            <person name="Tapia R."/>
            <person name="Gilna P."/>
            <person name="Schmutz J."/>
            <person name="Larimer F."/>
            <person name="Land M."/>
            <person name="Hauser L."/>
            <person name="Kyrpides N."/>
            <person name="Kim E."/>
            <person name="Richardson P."/>
        </authorList>
    </citation>
    <scope>NUCLEOTIDE SEQUENCE [LARGE SCALE GENOMIC DNA]</scope>
    <source>
        <strain evidence="6">IMS101</strain>
    </source>
</reference>
<dbReference type="RefSeq" id="WP_011610072.1">
    <property type="nucleotide sequence ID" value="NC_008312.1"/>
</dbReference>
<dbReference type="InterPro" id="IPR011047">
    <property type="entry name" value="Quinoprotein_ADH-like_sf"/>
</dbReference>
<dbReference type="EMBL" id="CP000393">
    <property type="protein sequence ID" value="ABG49675.1"/>
    <property type="molecule type" value="Genomic_DNA"/>
</dbReference>
<dbReference type="InterPro" id="IPR019775">
    <property type="entry name" value="WD40_repeat_CS"/>
</dbReference>
<dbReference type="GO" id="GO:0005524">
    <property type="term" value="F:ATP binding"/>
    <property type="evidence" value="ECO:0007669"/>
    <property type="project" value="UniProtKB-UniRule"/>
</dbReference>
<feature type="domain" description="Protein kinase" evidence="5">
    <location>
        <begin position="34"/>
        <end position="305"/>
    </location>
</feature>
<dbReference type="SMART" id="SM00320">
    <property type="entry name" value="WD40"/>
    <property type="match status" value="7"/>
</dbReference>
<dbReference type="AlphaFoldDB" id="Q119Z9"/>
<feature type="repeat" description="WD" evidence="3">
    <location>
        <begin position="361"/>
        <end position="402"/>
    </location>
</feature>
<evidence type="ECO:0000256" key="1">
    <source>
        <dbReference type="ARBA" id="ARBA00022574"/>
    </source>
</evidence>
<dbReference type="OrthoDB" id="500858at2"/>
<evidence type="ECO:0000259" key="5">
    <source>
        <dbReference type="PROSITE" id="PS50011"/>
    </source>
</evidence>
<keyword evidence="6" id="KW-0808">Transferase</keyword>
<dbReference type="InterPro" id="IPR001680">
    <property type="entry name" value="WD40_rpt"/>
</dbReference>
<dbReference type="PROSITE" id="PS50082">
    <property type="entry name" value="WD_REPEATS_2"/>
    <property type="match status" value="7"/>
</dbReference>
<dbReference type="NCBIfam" id="NF045510">
    <property type="entry name" value="4Cys_prefix_kin"/>
    <property type="match status" value="1"/>
</dbReference>
<dbReference type="PROSITE" id="PS50011">
    <property type="entry name" value="PROTEIN_KINASE_DOM"/>
    <property type="match status" value="1"/>
</dbReference>
<dbReference type="CDD" id="cd00200">
    <property type="entry name" value="WD40"/>
    <property type="match status" value="1"/>
</dbReference>
<feature type="binding site" evidence="4">
    <location>
        <position position="65"/>
    </location>
    <ligand>
        <name>ATP</name>
        <dbReference type="ChEBI" id="CHEBI:30616"/>
    </ligand>
</feature>
<dbReference type="eggNOG" id="COG0515">
    <property type="taxonomic scope" value="Bacteria"/>
</dbReference>
<dbReference type="InterPro" id="IPR011009">
    <property type="entry name" value="Kinase-like_dom_sf"/>
</dbReference>
<dbReference type="STRING" id="203124.Tery_0184"/>
<feature type="repeat" description="WD" evidence="3">
    <location>
        <begin position="449"/>
        <end position="490"/>
    </location>
</feature>
<keyword evidence="4" id="KW-0067">ATP-binding</keyword>
<evidence type="ECO:0000256" key="3">
    <source>
        <dbReference type="PROSITE-ProRule" id="PRU00221"/>
    </source>
</evidence>
<name>Q119Z9_TRIEI</name>
<dbReference type="GO" id="GO:0004674">
    <property type="term" value="F:protein serine/threonine kinase activity"/>
    <property type="evidence" value="ECO:0007669"/>
    <property type="project" value="UniProtKB-KW"/>
</dbReference>
<evidence type="ECO:0000256" key="2">
    <source>
        <dbReference type="ARBA" id="ARBA00022737"/>
    </source>
</evidence>
<dbReference type="Pfam" id="PF00069">
    <property type="entry name" value="Pkinase"/>
    <property type="match status" value="1"/>
</dbReference>
<dbReference type="eggNOG" id="COG2319">
    <property type="taxonomic scope" value="Bacteria"/>
</dbReference>
<dbReference type="PROSITE" id="PS00678">
    <property type="entry name" value="WD_REPEATS_1"/>
    <property type="match status" value="2"/>
</dbReference>
<dbReference type="SUPFAM" id="SSF50998">
    <property type="entry name" value="Quinoprotein alcohol dehydrogenase-like"/>
    <property type="match status" value="1"/>
</dbReference>
<dbReference type="Gene3D" id="2.130.10.10">
    <property type="entry name" value="YVTN repeat-like/Quinoprotein amine dehydrogenase"/>
    <property type="match status" value="4"/>
</dbReference>
<dbReference type="KEGG" id="ter:Tery_0184"/>
<sequence length="608" mass="67112">MSYCYNPTCKKPENPDQNKFCQSCGSKLILREHYRLLKPIGMGTFSRTFLAVDEDIPSKSVSVIKQFLPIATPGKNAEQNINEIEKASISFHREALQLDKLGKHPQIPSLLAYFFVSSYKYLVQEYIQGKNLAQELKEQGTFDEQKIRKFLKEILPVLQFIHKNQVIHRDIKPENIIRRGADKTGYGWGDNLCLVGFGSAKAISIHPTVKTDTIIGSPEYTAPEQLMGKPVFASDIYSLGIVCIQLMTQLNPFDLRYGEEFLWQQHLPRPVSKSLSNIINKMLQVSLSERYHSIEEVLKDLMQTLVSSWAGLERFESYGHKVRTLAFGIDGQTVVSGGEDNNIKVWTLGTGNEPQTLGGWMFSHSGWVQAIVFSPDGQTLISGSNDGTLKIWNLGTGKLVRTLKGWFGQEWGAVHAIAISQDGQILASGHNDKTVKVWYLASGKMRGFLQGHTAWVESLAISLDGKVLASGSGDKMIKLWDVQTGKLLFNLTGHSDVVRSVAIAPDGQILASGSSDHTVRLWQLGTGNLLGVLQHPDAVNSVAISSDGLILASGCRDGNLYLWNPYTMEKVGLLSKDTTVNTVTFSMDGHLLAASCGDGSLSVWHKVS</sequence>
<dbReference type="HOGENOM" id="CLU_000288_135_4_3"/>
<evidence type="ECO:0000313" key="6">
    <source>
        <dbReference type="EMBL" id="ABG49675.1"/>
    </source>
</evidence>
<feature type="repeat" description="WD" evidence="3">
    <location>
        <begin position="407"/>
        <end position="448"/>
    </location>
</feature>
<feature type="repeat" description="WD" evidence="3">
    <location>
        <begin position="315"/>
        <end position="356"/>
    </location>
</feature>
<dbReference type="InterPro" id="IPR020472">
    <property type="entry name" value="WD40_PAC1"/>
</dbReference>
<accession>Q119Z9</accession>
<dbReference type="PANTHER" id="PTHR19879:SF9">
    <property type="entry name" value="TRANSCRIPTION INITIATION FACTOR TFIID SUBUNIT 5"/>
    <property type="match status" value="1"/>
</dbReference>
<keyword evidence="4" id="KW-0547">Nucleotide-binding</keyword>
<gene>
    <name evidence="6" type="ordered locus">Tery_0184</name>
</gene>
<dbReference type="PROSITE" id="PS00107">
    <property type="entry name" value="PROTEIN_KINASE_ATP"/>
    <property type="match status" value="1"/>
</dbReference>
<dbReference type="SMART" id="SM00220">
    <property type="entry name" value="S_TKc"/>
    <property type="match status" value="1"/>
</dbReference>
<dbReference type="PRINTS" id="PR00320">
    <property type="entry name" value="GPROTEINBRPT"/>
</dbReference>
<dbReference type="SUPFAM" id="SSF56112">
    <property type="entry name" value="Protein kinase-like (PK-like)"/>
    <property type="match status" value="1"/>
</dbReference>
<feature type="repeat" description="WD" evidence="3">
    <location>
        <begin position="532"/>
        <end position="564"/>
    </location>
</feature>
<keyword evidence="6" id="KW-0723">Serine/threonine-protein kinase</keyword>
<dbReference type="InterPro" id="IPR015943">
    <property type="entry name" value="WD40/YVTN_repeat-like_dom_sf"/>
</dbReference>
<dbReference type="PANTHER" id="PTHR19879">
    <property type="entry name" value="TRANSCRIPTION INITIATION FACTOR TFIID"/>
    <property type="match status" value="1"/>
</dbReference>
<feature type="repeat" description="WD" evidence="3">
    <location>
        <begin position="491"/>
        <end position="532"/>
    </location>
</feature>
<keyword evidence="6" id="KW-0418">Kinase</keyword>